<dbReference type="Pfam" id="PF13302">
    <property type="entry name" value="Acetyltransf_3"/>
    <property type="match status" value="1"/>
</dbReference>
<evidence type="ECO:0000313" key="2">
    <source>
        <dbReference type="EMBL" id="XCJ68459.1"/>
    </source>
</evidence>
<dbReference type="AlphaFoldDB" id="A0AAU8IJV6"/>
<dbReference type="GO" id="GO:0016747">
    <property type="term" value="F:acyltransferase activity, transferring groups other than amino-acyl groups"/>
    <property type="evidence" value="ECO:0007669"/>
    <property type="project" value="InterPro"/>
</dbReference>
<proteinExistence type="predicted"/>
<dbReference type="InterPro" id="IPR000182">
    <property type="entry name" value="GNAT_dom"/>
</dbReference>
<dbReference type="EC" id="2.-.-.-" evidence="2"/>
<dbReference type="PANTHER" id="PTHR43792">
    <property type="entry name" value="GNAT FAMILY, PUTATIVE (AFU_ORTHOLOGUE AFUA_3G00765)-RELATED-RELATED"/>
    <property type="match status" value="1"/>
</dbReference>
<accession>A0AAU8IJV6</accession>
<dbReference type="PANTHER" id="PTHR43792:SF1">
    <property type="entry name" value="N-ACETYLTRANSFERASE DOMAIN-CONTAINING PROTEIN"/>
    <property type="match status" value="1"/>
</dbReference>
<dbReference type="KEGG" id="stac:ABII15_00160"/>
<name>A0AAU8IJV6_9ACTN</name>
<dbReference type="SUPFAM" id="SSF55729">
    <property type="entry name" value="Acyl-CoA N-acyltransferases (Nat)"/>
    <property type="match status" value="1"/>
</dbReference>
<sequence>MYPVDRAGPRLRLRELQPDDTEALFAVYGDAQATEHMSFEPRSREQVSQIIDRAVQTATTDPRCEYVLAVATQETSDVIGFAQLALDPHQPQGATMGFALRPDTWGAGHGHETVHQLLALGFDDLGLHRIWGARSPLNTATARTLTAAGLVEEGVIREHVRKGDAWRDSVVHAILDHEWAQKPRTSTA</sequence>
<reference evidence="2" key="1">
    <citation type="submission" date="2024-06" db="EMBL/GenBank/DDBJ databases">
        <title>Streptomyces sp. strain HUAS MG91 genome sequences.</title>
        <authorList>
            <person name="Mo P."/>
        </authorList>
    </citation>
    <scope>NUCLEOTIDE SEQUENCE</scope>
    <source>
        <strain evidence="2">HUAS MG91</strain>
    </source>
</reference>
<dbReference type="InterPro" id="IPR051531">
    <property type="entry name" value="N-acetyltransferase"/>
</dbReference>
<gene>
    <name evidence="2" type="ORF">ABII15_00160</name>
</gene>
<dbReference type="RefSeq" id="WP_353940145.1">
    <property type="nucleotide sequence ID" value="NZ_CP159534.1"/>
</dbReference>
<dbReference type="EMBL" id="CP159534">
    <property type="protein sequence ID" value="XCJ68459.1"/>
    <property type="molecule type" value="Genomic_DNA"/>
</dbReference>
<keyword evidence="2" id="KW-0808">Transferase</keyword>
<dbReference type="PROSITE" id="PS51186">
    <property type="entry name" value="GNAT"/>
    <property type="match status" value="1"/>
</dbReference>
<evidence type="ECO:0000259" key="1">
    <source>
        <dbReference type="PROSITE" id="PS51186"/>
    </source>
</evidence>
<protein>
    <submittedName>
        <fullName evidence="2">GNAT family protein</fullName>
        <ecNumber evidence="2">2.-.-.-</ecNumber>
    </submittedName>
</protein>
<feature type="domain" description="N-acetyltransferase" evidence="1">
    <location>
        <begin position="11"/>
        <end position="185"/>
    </location>
</feature>
<organism evidence="2">
    <name type="scientific">Streptomyces tabacisoli</name>
    <dbReference type="NCBI Taxonomy" id="3156398"/>
    <lineage>
        <taxon>Bacteria</taxon>
        <taxon>Bacillati</taxon>
        <taxon>Actinomycetota</taxon>
        <taxon>Actinomycetes</taxon>
        <taxon>Kitasatosporales</taxon>
        <taxon>Streptomycetaceae</taxon>
        <taxon>Streptomyces</taxon>
    </lineage>
</organism>
<dbReference type="InterPro" id="IPR016181">
    <property type="entry name" value="Acyl_CoA_acyltransferase"/>
</dbReference>
<dbReference type="Gene3D" id="3.40.630.30">
    <property type="match status" value="1"/>
</dbReference>